<dbReference type="GO" id="GO:0006260">
    <property type="term" value="P:DNA replication"/>
    <property type="evidence" value="ECO:0007669"/>
    <property type="project" value="UniProtKB-KW"/>
</dbReference>
<accession>A0A8T0G304</accession>
<proteinExistence type="inferred from homology"/>
<sequence length="227" mass="26740">MLLDTIQASEEELKSELTQAQACFINGYVRILDFDYKFSVFSSILDAIELRSLPLDKIPKQLIIETLKDLESKEILEECFSWFTEETGQIDEHGYSLFAFREDSVCKLYAEVLLRSSGKFHLQDFLESWQRSVPEGMKCDLKQLRGLALTDLTNRPEVIFHFPTQNLPENIKERFEMLFKVKEKWDYDEIVPYLEDRTYPGNDVKALLIKYTRESTKDGRKMYSSKW</sequence>
<reference evidence="4" key="1">
    <citation type="journal article" date="2020" name="bioRxiv">
        <title>Chromosome-level reference genome of the European wasp spider Argiope bruennichi: a resource for studies on range expansion and evolutionary adaptation.</title>
        <authorList>
            <person name="Sheffer M.M."/>
            <person name="Hoppe A."/>
            <person name="Krehenwinkel H."/>
            <person name="Uhl G."/>
            <person name="Kuss A.W."/>
            <person name="Jensen L."/>
            <person name="Jensen C."/>
            <person name="Gillespie R.G."/>
            <person name="Hoff K.J."/>
            <person name="Prost S."/>
        </authorList>
    </citation>
    <scope>NUCLEOTIDE SEQUENCE</scope>
</reference>
<dbReference type="AlphaFoldDB" id="A0A8T0G304"/>
<dbReference type="GO" id="GO:0031390">
    <property type="term" value="C:Ctf18 RFC-like complex"/>
    <property type="evidence" value="ECO:0007669"/>
    <property type="project" value="InterPro"/>
</dbReference>
<reference evidence="4" key="2">
    <citation type="submission" date="2020-06" db="EMBL/GenBank/DDBJ databases">
        <authorList>
            <person name="Sheffer M."/>
        </authorList>
    </citation>
    <scope>NUCLEOTIDE SEQUENCE</scope>
</reference>
<dbReference type="InterPro" id="IPR019128">
    <property type="entry name" value="Dcc1"/>
</dbReference>
<evidence type="ECO:0000256" key="2">
    <source>
        <dbReference type="ARBA" id="ARBA00017682"/>
    </source>
</evidence>
<protein>
    <recommendedName>
        <fullName evidence="2">Sister chromatid cohesion protein DCC1</fullName>
    </recommendedName>
</protein>
<comment type="similarity">
    <text evidence="1">Belongs to the DCC1 family.</text>
</comment>
<dbReference type="EMBL" id="JABXBU010000001">
    <property type="protein sequence ID" value="KAF8797316.1"/>
    <property type="molecule type" value="Genomic_DNA"/>
</dbReference>
<dbReference type="PANTHER" id="PTHR13395">
    <property type="entry name" value="SISTER CHROMATID COHESION PROTEIN DCC1-RELATED"/>
    <property type="match status" value="1"/>
</dbReference>
<name>A0A8T0G304_ARGBR</name>
<dbReference type="PANTHER" id="PTHR13395:SF6">
    <property type="entry name" value="SISTER CHROMATID COHESION PROTEIN DCC1"/>
    <property type="match status" value="1"/>
</dbReference>
<evidence type="ECO:0000256" key="3">
    <source>
        <dbReference type="ARBA" id="ARBA00022705"/>
    </source>
</evidence>
<evidence type="ECO:0000313" key="5">
    <source>
        <dbReference type="Proteomes" id="UP000807504"/>
    </source>
</evidence>
<evidence type="ECO:0000256" key="1">
    <source>
        <dbReference type="ARBA" id="ARBA00007017"/>
    </source>
</evidence>
<dbReference type="GO" id="GO:0000785">
    <property type="term" value="C:chromatin"/>
    <property type="evidence" value="ECO:0007669"/>
    <property type="project" value="TreeGrafter"/>
</dbReference>
<organism evidence="4 5">
    <name type="scientific">Argiope bruennichi</name>
    <name type="common">Wasp spider</name>
    <name type="synonym">Aranea bruennichi</name>
    <dbReference type="NCBI Taxonomy" id="94029"/>
    <lineage>
        <taxon>Eukaryota</taxon>
        <taxon>Metazoa</taxon>
        <taxon>Ecdysozoa</taxon>
        <taxon>Arthropoda</taxon>
        <taxon>Chelicerata</taxon>
        <taxon>Arachnida</taxon>
        <taxon>Araneae</taxon>
        <taxon>Araneomorphae</taxon>
        <taxon>Entelegynae</taxon>
        <taxon>Araneoidea</taxon>
        <taxon>Araneidae</taxon>
        <taxon>Argiope</taxon>
    </lineage>
</organism>
<gene>
    <name evidence="4" type="ORF">HNY73_001596</name>
</gene>
<keyword evidence="5" id="KW-1185">Reference proteome</keyword>
<dbReference type="GO" id="GO:0000775">
    <property type="term" value="C:chromosome, centromeric region"/>
    <property type="evidence" value="ECO:0007669"/>
    <property type="project" value="TreeGrafter"/>
</dbReference>
<dbReference type="Pfam" id="PF09724">
    <property type="entry name" value="Dcc1"/>
    <property type="match status" value="1"/>
</dbReference>
<evidence type="ECO:0000313" key="4">
    <source>
        <dbReference type="EMBL" id="KAF8797316.1"/>
    </source>
</evidence>
<keyword evidence="3" id="KW-0235">DNA replication</keyword>
<dbReference type="GO" id="GO:0034088">
    <property type="term" value="P:maintenance of mitotic sister chromatid cohesion"/>
    <property type="evidence" value="ECO:0007669"/>
    <property type="project" value="TreeGrafter"/>
</dbReference>
<dbReference type="Proteomes" id="UP000807504">
    <property type="component" value="Unassembled WGS sequence"/>
</dbReference>
<comment type="caution">
    <text evidence="4">The sequence shown here is derived from an EMBL/GenBank/DDBJ whole genome shotgun (WGS) entry which is preliminary data.</text>
</comment>